<dbReference type="GO" id="GO:0003777">
    <property type="term" value="F:microtubule motor activity"/>
    <property type="evidence" value="ECO:0007669"/>
    <property type="project" value="InterPro"/>
</dbReference>
<dbReference type="FunFam" id="3.40.850.10:FF:000056">
    <property type="entry name" value="Kinesin-like protein"/>
    <property type="match status" value="1"/>
</dbReference>
<evidence type="ECO:0000256" key="5">
    <source>
        <dbReference type="ARBA" id="ARBA00023175"/>
    </source>
</evidence>
<evidence type="ECO:0000256" key="1">
    <source>
        <dbReference type="ARBA" id="ARBA00022701"/>
    </source>
</evidence>
<feature type="region of interest" description="Disordered" evidence="10">
    <location>
        <begin position="596"/>
        <end position="622"/>
    </location>
</feature>
<evidence type="ECO:0000256" key="9">
    <source>
        <dbReference type="SAM" id="Coils"/>
    </source>
</evidence>
<dbReference type="InterPro" id="IPR029044">
    <property type="entry name" value="Nucleotide-diphossugar_trans"/>
</dbReference>
<keyword evidence="4 9" id="KW-0175">Coiled coil</keyword>
<feature type="compositionally biased region" description="Basic and acidic residues" evidence="10">
    <location>
        <begin position="397"/>
        <end position="406"/>
    </location>
</feature>
<feature type="compositionally biased region" description="Acidic residues" evidence="10">
    <location>
        <begin position="699"/>
        <end position="716"/>
    </location>
</feature>
<evidence type="ECO:0000313" key="13">
    <source>
        <dbReference type="Proteomes" id="UP001489004"/>
    </source>
</evidence>
<comment type="similarity">
    <text evidence="6">Belongs to the TRAFAC class myosin-kinesin ATPase superfamily. Kinesin family. KIN-8 subfamily.</text>
</comment>
<dbReference type="InterPro" id="IPR007577">
    <property type="entry name" value="GlycoTrfase_DXD_sugar-bd_CS"/>
</dbReference>
<dbReference type="PANTHER" id="PTHR47968:SF29">
    <property type="entry name" value="KINESIN-LIKE PROTEIN"/>
    <property type="match status" value="1"/>
</dbReference>
<dbReference type="GO" id="GO:0005524">
    <property type="term" value="F:ATP binding"/>
    <property type="evidence" value="ECO:0007669"/>
    <property type="project" value="UniProtKB-UniRule"/>
</dbReference>
<dbReference type="InterPro" id="IPR019821">
    <property type="entry name" value="Kinesin_motor_CS"/>
</dbReference>
<evidence type="ECO:0000313" key="12">
    <source>
        <dbReference type="EMBL" id="KAK9823105.1"/>
    </source>
</evidence>
<evidence type="ECO:0000256" key="6">
    <source>
        <dbReference type="ARBA" id="ARBA00060769"/>
    </source>
</evidence>
<protein>
    <recommendedName>
        <fullName evidence="8">Kinesin-like protein</fullName>
    </recommendedName>
</protein>
<evidence type="ECO:0000256" key="4">
    <source>
        <dbReference type="ARBA" id="ARBA00023054"/>
    </source>
</evidence>
<dbReference type="Proteomes" id="UP001489004">
    <property type="component" value="Unassembled WGS sequence"/>
</dbReference>
<evidence type="ECO:0000256" key="2">
    <source>
        <dbReference type="ARBA" id="ARBA00022741"/>
    </source>
</evidence>
<keyword evidence="5 7" id="KW-0505">Motor protein</keyword>
<dbReference type="GO" id="GO:0008017">
    <property type="term" value="F:microtubule binding"/>
    <property type="evidence" value="ECO:0007669"/>
    <property type="project" value="InterPro"/>
</dbReference>
<dbReference type="PROSITE" id="PS50067">
    <property type="entry name" value="KINESIN_MOTOR_2"/>
    <property type="match status" value="1"/>
</dbReference>
<feature type="region of interest" description="Disordered" evidence="10">
    <location>
        <begin position="689"/>
        <end position="797"/>
    </location>
</feature>
<feature type="compositionally biased region" description="Basic residues" evidence="10">
    <location>
        <begin position="764"/>
        <end position="774"/>
    </location>
</feature>
<dbReference type="PRINTS" id="PR00380">
    <property type="entry name" value="KINESINHEAVY"/>
</dbReference>
<keyword evidence="1 8" id="KW-0493">Microtubule</keyword>
<dbReference type="GO" id="GO:0007018">
    <property type="term" value="P:microtubule-based movement"/>
    <property type="evidence" value="ECO:0007669"/>
    <property type="project" value="InterPro"/>
</dbReference>
<dbReference type="Gene3D" id="3.90.550.20">
    <property type="match status" value="1"/>
</dbReference>
<keyword evidence="3 7" id="KW-0067">ATP-binding</keyword>
<accession>A0AAW1QNT9</accession>
<dbReference type="Pfam" id="PF00225">
    <property type="entry name" value="Kinesin"/>
    <property type="match status" value="1"/>
</dbReference>
<dbReference type="Pfam" id="PF04488">
    <property type="entry name" value="Gly_transf_sug"/>
    <property type="match status" value="1"/>
</dbReference>
<evidence type="ECO:0000256" key="8">
    <source>
        <dbReference type="RuleBase" id="RU000394"/>
    </source>
</evidence>
<feature type="region of interest" description="Disordered" evidence="10">
    <location>
        <begin position="642"/>
        <end position="661"/>
    </location>
</feature>
<evidence type="ECO:0000259" key="11">
    <source>
        <dbReference type="PROSITE" id="PS50067"/>
    </source>
</evidence>
<dbReference type="InterPro" id="IPR036961">
    <property type="entry name" value="Kinesin_motor_dom_sf"/>
</dbReference>
<proteinExistence type="inferred from homology"/>
<evidence type="ECO:0000256" key="10">
    <source>
        <dbReference type="SAM" id="MobiDB-lite"/>
    </source>
</evidence>
<feature type="region of interest" description="Disordered" evidence="10">
    <location>
        <begin position="804"/>
        <end position="823"/>
    </location>
</feature>
<dbReference type="PANTHER" id="PTHR47968">
    <property type="entry name" value="CENTROMERE PROTEIN E"/>
    <property type="match status" value="1"/>
</dbReference>
<dbReference type="EMBL" id="JALJOR010000002">
    <property type="protein sequence ID" value="KAK9823105.1"/>
    <property type="molecule type" value="Genomic_DNA"/>
</dbReference>
<keyword evidence="2 7" id="KW-0547">Nucleotide-binding</keyword>
<dbReference type="SUPFAM" id="SSF52540">
    <property type="entry name" value="P-loop containing nucleoside triphosphate hydrolases"/>
    <property type="match status" value="1"/>
</dbReference>
<dbReference type="Gene3D" id="3.40.850.10">
    <property type="entry name" value="Kinesin motor domain"/>
    <property type="match status" value="1"/>
</dbReference>
<feature type="coiled-coil region" evidence="9">
    <location>
        <begin position="491"/>
        <end position="518"/>
    </location>
</feature>
<feature type="coiled-coil region" evidence="9">
    <location>
        <begin position="353"/>
        <end position="387"/>
    </location>
</feature>
<dbReference type="InterPro" id="IPR027417">
    <property type="entry name" value="P-loop_NTPase"/>
</dbReference>
<name>A0AAW1QNT9_9CHLO</name>
<organism evidence="12 13">
    <name type="scientific">[Myrmecia] bisecta</name>
    <dbReference type="NCBI Taxonomy" id="41462"/>
    <lineage>
        <taxon>Eukaryota</taxon>
        <taxon>Viridiplantae</taxon>
        <taxon>Chlorophyta</taxon>
        <taxon>core chlorophytes</taxon>
        <taxon>Trebouxiophyceae</taxon>
        <taxon>Trebouxiales</taxon>
        <taxon>Trebouxiaceae</taxon>
        <taxon>Myrmecia</taxon>
    </lineage>
</organism>
<feature type="domain" description="Kinesin motor" evidence="11">
    <location>
        <begin position="1"/>
        <end position="345"/>
    </location>
</feature>
<evidence type="ECO:0000256" key="7">
    <source>
        <dbReference type="PROSITE-ProRule" id="PRU00283"/>
    </source>
</evidence>
<dbReference type="SMART" id="SM00129">
    <property type="entry name" value="KISc"/>
    <property type="match status" value="1"/>
</dbReference>
<gene>
    <name evidence="12" type="ORF">WJX72_000286</name>
</gene>
<sequence>MVAVRCRPLTCKERECGARLITRLVDQQVVVVMDPEDDGKAKPLGIERRRSDLAGGVKLREKRYVFDKAFDGRTDNLTLYTNTVRGMIPGVLKGLNATVFAYGATGSGKTFTMVGSSTDPGLMVLSMNDIFEHMAKETDKQWDVTCSYCEVYNELIYDLLTPSGAALDLREDPEQGCVVAGLSKIKVQSAEKIFQLLEEGNQRRKTESTDANATSSRSHAVLEIAVCRSDRNHYQKQVYTGKLALVDLAGSERASETNNVGRQLKDGANINRSLLALANCINALGKRRKKGFVFVPFRNSKLTRLLKDGLCGNSRTTMIATVASSAQQYHHTVSTLKYADRAKEIKTHVRRNAGTVQEHIAEYQAMIDALQEENHQLKRQLAQDGHHSLLGSPRSVRHSEPGDAHHNLRPSLENHLWVEHTASALASVNREWLDLQRCTFDAEDSIVRSQAELAALDAELALRAVQQPDAASAAIPNAELEQRRTAACGMLQDGERDKRRLQARMVQAESRRTKLHEQIAAAPKGPGRERLQASMVAGMLAVERAQMAAQATVSNEIIEDQQEVIANFWKVLEWAGLSQQQVFQLAALHKLGEAGSPTSASSSFRRRQAANPAATPRSRPKLDHLLMGTYAAKRHALWKARQAVQSLPPTSSGSSGSGIQRMDSATDAAIDSIRQGVCAVEDLSNDALTSEASGLPGDDASEWETVDGDAENDDGDSLSHTPMRGPLGPGGLLWSGRTSTDRLAGMRGSPDEPYSPQEGYAEQHRHHFPRRSKSHVLMQQLQQAQQPSGPPPSMRSRRNMRAPAALHSPGGLGSGGPPQQSYASPLAMATRLVEEEYPWFKDTWYSYQHRVERGDALRVMAMHAYGGLYLDLDVTCLQPSDRFLRKYDLVIQGSVSPVEQIHQATMAGRKGDPLLLQMMELMKANGTHIMVYDMNHWFPAYRDVRVDIDPRSAEFDHMLLTGTMPLHISGLHRQMGSWLPSLG</sequence>
<dbReference type="InterPro" id="IPR027640">
    <property type="entry name" value="Kinesin-like_fam"/>
</dbReference>
<dbReference type="PROSITE" id="PS00411">
    <property type="entry name" value="KINESIN_MOTOR_1"/>
    <property type="match status" value="1"/>
</dbReference>
<comment type="caution">
    <text evidence="12">The sequence shown here is derived from an EMBL/GenBank/DDBJ whole genome shotgun (WGS) entry which is preliminary data.</text>
</comment>
<dbReference type="SUPFAM" id="SSF53448">
    <property type="entry name" value="Nucleotide-diphospho-sugar transferases"/>
    <property type="match status" value="1"/>
</dbReference>
<feature type="region of interest" description="Disordered" evidence="10">
    <location>
        <begin position="387"/>
        <end position="406"/>
    </location>
</feature>
<feature type="binding site" evidence="7">
    <location>
        <begin position="103"/>
        <end position="110"/>
    </location>
    <ligand>
        <name>ATP</name>
        <dbReference type="ChEBI" id="CHEBI:30616"/>
    </ligand>
</feature>
<reference evidence="12 13" key="1">
    <citation type="journal article" date="2024" name="Nat. Commun.">
        <title>Phylogenomics reveals the evolutionary origins of lichenization in chlorophyte algae.</title>
        <authorList>
            <person name="Puginier C."/>
            <person name="Libourel C."/>
            <person name="Otte J."/>
            <person name="Skaloud P."/>
            <person name="Haon M."/>
            <person name="Grisel S."/>
            <person name="Petersen M."/>
            <person name="Berrin J.G."/>
            <person name="Delaux P.M."/>
            <person name="Dal Grande F."/>
            <person name="Keller J."/>
        </authorList>
    </citation>
    <scope>NUCLEOTIDE SEQUENCE [LARGE SCALE GENOMIC DNA]</scope>
    <source>
        <strain evidence="12 13">SAG 2043</strain>
    </source>
</reference>
<evidence type="ECO:0000256" key="3">
    <source>
        <dbReference type="ARBA" id="ARBA00022840"/>
    </source>
</evidence>
<dbReference type="InterPro" id="IPR001752">
    <property type="entry name" value="Kinesin_motor_dom"/>
</dbReference>
<dbReference type="GO" id="GO:0005874">
    <property type="term" value="C:microtubule"/>
    <property type="evidence" value="ECO:0007669"/>
    <property type="project" value="UniProtKB-KW"/>
</dbReference>
<keyword evidence="13" id="KW-1185">Reference proteome</keyword>
<dbReference type="AlphaFoldDB" id="A0AAW1QNT9"/>